<dbReference type="EMBL" id="CP003985">
    <property type="protein sequence ID" value="AGF77510.1"/>
    <property type="molecule type" value="Genomic_DNA"/>
</dbReference>
<reference evidence="7" key="1">
    <citation type="journal article" date="2013" name="Stand. Genomic Sci.">
        <title>Complete genome sequence of Desulfocapsa sulfexigens, a marine deltaproteobacterium specialized in disproportionating inorganic sulfur compounds.</title>
        <authorList>
            <person name="Finster K.W."/>
            <person name="Kjeldsen K.U."/>
            <person name="Kube M."/>
            <person name="Reinhardt R."/>
            <person name="Mussmann M."/>
            <person name="Amann R."/>
            <person name="Schreiber L."/>
        </authorList>
    </citation>
    <scope>NUCLEOTIDE SEQUENCE [LARGE SCALE GENOMIC DNA]</scope>
    <source>
        <strain evidence="7">DSM 10523 / SB164P1</strain>
    </source>
</reference>
<dbReference type="STRING" id="1167006.UWK_00936"/>
<organism evidence="6 7">
    <name type="scientific">Desulfocapsa sulfexigens (strain DSM 10523 / SB164P1)</name>
    <dbReference type="NCBI Taxonomy" id="1167006"/>
    <lineage>
        <taxon>Bacteria</taxon>
        <taxon>Pseudomonadati</taxon>
        <taxon>Thermodesulfobacteriota</taxon>
        <taxon>Desulfobulbia</taxon>
        <taxon>Desulfobulbales</taxon>
        <taxon>Desulfocapsaceae</taxon>
        <taxon>Desulfocapsa</taxon>
    </lineage>
</organism>
<dbReference type="SMART" id="SM00382">
    <property type="entry name" value="AAA"/>
    <property type="match status" value="1"/>
</dbReference>
<dbReference type="GO" id="GO:0005524">
    <property type="term" value="F:ATP binding"/>
    <property type="evidence" value="ECO:0007669"/>
    <property type="project" value="UniProtKB-KW"/>
</dbReference>
<dbReference type="CDD" id="cd03225">
    <property type="entry name" value="ABC_cobalt_CbiO_domain1"/>
    <property type="match status" value="1"/>
</dbReference>
<gene>
    <name evidence="6" type="ordered locus">UWK_00936</name>
</gene>
<feature type="domain" description="ABC transporter" evidence="5">
    <location>
        <begin position="7"/>
        <end position="238"/>
    </location>
</feature>
<dbReference type="AlphaFoldDB" id="M1PCQ5"/>
<dbReference type="OrthoDB" id="9782163at2"/>
<keyword evidence="2" id="KW-0813">Transport</keyword>
<dbReference type="InterPro" id="IPR050095">
    <property type="entry name" value="ECF_ABC_transporter_ATP-bd"/>
</dbReference>
<dbReference type="eggNOG" id="COG1122">
    <property type="taxonomic scope" value="Bacteria"/>
</dbReference>
<dbReference type="PROSITE" id="PS00211">
    <property type="entry name" value="ABC_TRANSPORTER_1"/>
    <property type="match status" value="1"/>
</dbReference>
<evidence type="ECO:0000259" key="5">
    <source>
        <dbReference type="PROSITE" id="PS50893"/>
    </source>
</evidence>
<keyword evidence="7" id="KW-1185">Reference proteome</keyword>
<accession>M1PCQ5</accession>
<proteinExistence type="inferred from homology"/>
<dbReference type="PATRIC" id="fig|1167006.5.peg.1048"/>
<dbReference type="Gene3D" id="3.40.50.300">
    <property type="entry name" value="P-loop containing nucleotide triphosphate hydrolases"/>
    <property type="match status" value="1"/>
</dbReference>
<evidence type="ECO:0000256" key="3">
    <source>
        <dbReference type="ARBA" id="ARBA00022741"/>
    </source>
</evidence>
<protein>
    <submittedName>
        <fullName evidence="6">ABC-type cobalt transport system, ATPase component</fullName>
    </submittedName>
</protein>
<name>M1PCQ5_DESSD</name>
<dbReference type="PANTHER" id="PTHR43553:SF24">
    <property type="entry name" value="ENERGY-COUPLING FACTOR TRANSPORTER ATP-BINDING PROTEIN ECFA1"/>
    <property type="match status" value="1"/>
</dbReference>
<dbReference type="GO" id="GO:0043190">
    <property type="term" value="C:ATP-binding cassette (ABC) transporter complex"/>
    <property type="evidence" value="ECO:0007669"/>
    <property type="project" value="TreeGrafter"/>
</dbReference>
<dbReference type="InterPro" id="IPR017871">
    <property type="entry name" value="ABC_transporter-like_CS"/>
</dbReference>
<evidence type="ECO:0000313" key="6">
    <source>
        <dbReference type="EMBL" id="AGF77510.1"/>
    </source>
</evidence>
<sequence>MSKAPLLELRNISYSHPGHSAPLLDSISFHIDTDRIGLIGPNGCGKTTFFEIIMGLLKAETGEILLDGTVMENEKDFRSLRRKLGFLFQNSDDQLFSPTVLEDVAFGPLNLGMTPDSAREVSIKTLEHLGLFGFEDRITHKLSGGEKKLVALATILSMEPKLLLLDEPSNNLDPATRERLIEILRNQDLAHIIISHDLDFLASTCSRLYTLHDGKLIRCEEKQIHSHEHIHPYGEHPHQHGT</sequence>
<dbReference type="InterPro" id="IPR003439">
    <property type="entry name" value="ABC_transporter-like_ATP-bd"/>
</dbReference>
<keyword evidence="4" id="KW-0067">ATP-binding</keyword>
<comment type="similarity">
    <text evidence="1">Belongs to the ABC transporter superfamily.</text>
</comment>
<dbReference type="KEGG" id="dsf:UWK_00936"/>
<dbReference type="GO" id="GO:0016887">
    <property type="term" value="F:ATP hydrolysis activity"/>
    <property type="evidence" value="ECO:0007669"/>
    <property type="project" value="InterPro"/>
</dbReference>
<dbReference type="InterPro" id="IPR027417">
    <property type="entry name" value="P-loop_NTPase"/>
</dbReference>
<dbReference type="GO" id="GO:0042626">
    <property type="term" value="F:ATPase-coupled transmembrane transporter activity"/>
    <property type="evidence" value="ECO:0007669"/>
    <property type="project" value="TreeGrafter"/>
</dbReference>
<keyword evidence="3" id="KW-0547">Nucleotide-binding</keyword>
<dbReference type="PROSITE" id="PS50893">
    <property type="entry name" value="ABC_TRANSPORTER_2"/>
    <property type="match status" value="1"/>
</dbReference>
<evidence type="ECO:0000256" key="4">
    <source>
        <dbReference type="ARBA" id="ARBA00022840"/>
    </source>
</evidence>
<dbReference type="PANTHER" id="PTHR43553">
    <property type="entry name" value="HEAVY METAL TRANSPORTER"/>
    <property type="match status" value="1"/>
</dbReference>
<dbReference type="Proteomes" id="UP000011721">
    <property type="component" value="Chromosome"/>
</dbReference>
<dbReference type="HOGENOM" id="CLU_000604_1_22_7"/>
<evidence type="ECO:0000313" key="7">
    <source>
        <dbReference type="Proteomes" id="UP000011721"/>
    </source>
</evidence>
<dbReference type="RefSeq" id="WP_015403206.1">
    <property type="nucleotide sequence ID" value="NC_020304.1"/>
</dbReference>
<dbReference type="InterPro" id="IPR003593">
    <property type="entry name" value="AAA+_ATPase"/>
</dbReference>
<evidence type="ECO:0000256" key="2">
    <source>
        <dbReference type="ARBA" id="ARBA00022448"/>
    </source>
</evidence>
<dbReference type="InterPro" id="IPR015856">
    <property type="entry name" value="ABC_transpr_CbiO/EcfA_su"/>
</dbReference>
<dbReference type="SUPFAM" id="SSF52540">
    <property type="entry name" value="P-loop containing nucleoside triphosphate hydrolases"/>
    <property type="match status" value="1"/>
</dbReference>
<dbReference type="Pfam" id="PF00005">
    <property type="entry name" value="ABC_tran"/>
    <property type="match status" value="1"/>
</dbReference>
<evidence type="ECO:0000256" key="1">
    <source>
        <dbReference type="ARBA" id="ARBA00005417"/>
    </source>
</evidence>